<evidence type="ECO:0000256" key="1">
    <source>
        <dbReference type="ARBA" id="ARBA00022980"/>
    </source>
</evidence>
<proteinExistence type="predicted"/>
<dbReference type="GO" id="GO:0002181">
    <property type="term" value="P:cytoplasmic translation"/>
    <property type="evidence" value="ECO:0007669"/>
    <property type="project" value="TreeGrafter"/>
</dbReference>
<dbReference type="AlphaFoldDB" id="A0A2D6LP90"/>
<evidence type="ECO:0000256" key="2">
    <source>
        <dbReference type="ARBA" id="ARBA00023274"/>
    </source>
</evidence>
<keyword evidence="1 3" id="KW-0689">Ribosomal protein</keyword>
<dbReference type="PANTHER" id="PTHR12010:SF2">
    <property type="entry name" value="40S RIBOSOMAL PROTEIN S29"/>
    <property type="match status" value="1"/>
</dbReference>
<evidence type="ECO:0000313" key="3">
    <source>
        <dbReference type="EMBL" id="MAG18026.1"/>
    </source>
</evidence>
<dbReference type="GO" id="GO:0008270">
    <property type="term" value="F:zinc ion binding"/>
    <property type="evidence" value="ECO:0007669"/>
    <property type="project" value="InterPro"/>
</dbReference>
<dbReference type="GO" id="GO:0022627">
    <property type="term" value="C:cytosolic small ribosomal subunit"/>
    <property type="evidence" value="ECO:0007669"/>
    <property type="project" value="TreeGrafter"/>
</dbReference>
<dbReference type="Proteomes" id="UP000226712">
    <property type="component" value="Unassembled WGS sequence"/>
</dbReference>
<gene>
    <name evidence="3" type="primary">rps14P</name>
    <name evidence="3" type="ORF">CL944_00965</name>
</gene>
<dbReference type="Gene3D" id="4.10.830.10">
    <property type="entry name" value="30s Ribosomal Protein S14, Chain N"/>
    <property type="match status" value="1"/>
</dbReference>
<dbReference type="InterPro" id="IPR043140">
    <property type="entry name" value="Ribosomal_uS14_sf"/>
</dbReference>
<comment type="caution">
    <text evidence="3">The sequence shown here is derived from an EMBL/GenBank/DDBJ whole genome shotgun (WGS) entry which is preliminary data.</text>
</comment>
<dbReference type="InterPro" id="IPR001209">
    <property type="entry name" value="Ribosomal_uS14"/>
</dbReference>
<protein>
    <submittedName>
        <fullName evidence="3">30S ribosomal protein S14</fullName>
    </submittedName>
</protein>
<accession>A0A2D6LP90</accession>
<name>A0A2D6LP90_9ARCH</name>
<dbReference type="InterPro" id="IPR039744">
    <property type="entry name" value="RIbosomal_uS14_euk_arc"/>
</dbReference>
<dbReference type="NCBIfam" id="NF004424">
    <property type="entry name" value="PRK05766.1"/>
    <property type="match status" value="1"/>
</dbReference>
<keyword evidence="2" id="KW-0687">Ribonucleoprotein</keyword>
<dbReference type="EMBL" id="NZBD01000004">
    <property type="protein sequence ID" value="MAG18026.1"/>
    <property type="molecule type" value="Genomic_DNA"/>
</dbReference>
<dbReference type="FunFam" id="4.10.830.10:FF:000002">
    <property type="entry name" value="40S ribosomal protein S29"/>
    <property type="match status" value="1"/>
</dbReference>
<evidence type="ECO:0000313" key="4">
    <source>
        <dbReference type="Proteomes" id="UP000226712"/>
    </source>
</evidence>
<dbReference type="GO" id="GO:0003735">
    <property type="term" value="F:structural constituent of ribosome"/>
    <property type="evidence" value="ECO:0007669"/>
    <property type="project" value="InterPro"/>
</dbReference>
<sequence length="52" mass="6174">MSEEKQVKPWKVQPQICKKCGSHKGVIRKYGLQICRRCFKESAEKIGFRKYD</sequence>
<reference evidence="4" key="1">
    <citation type="submission" date="2017-09" db="EMBL/GenBank/DDBJ databases">
        <title>The Reconstruction of 2,631 Draft Metagenome-Assembled Genomes from the Global Oceans.</title>
        <authorList>
            <person name="Tully B.J."/>
            <person name="Graham E.D."/>
            <person name="Heidelberg J.F."/>
        </authorList>
    </citation>
    <scope>NUCLEOTIDE SEQUENCE [LARGE SCALE GENOMIC DNA]</scope>
</reference>
<organism evidence="3 4">
    <name type="scientific">Candidatus Iainarchaeum sp</name>
    <dbReference type="NCBI Taxonomy" id="3101447"/>
    <lineage>
        <taxon>Archaea</taxon>
        <taxon>Candidatus Iainarchaeota</taxon>
        <taxon>Candidatus Iainarchaeia</taxon>
        <taxon>Candidatus Iainarchaeales</taxon>
        <taxon>Candidatus Iainarchaeaceae</taxon>
        <taxon>Candidatus Iainarchaeum</taxon>
    </lineage>
</organism>
<dbReference type="Pfam" id="PF00253">
    <property type="entry name" value="Ribosomal_S14"/>
    <property type="match status" value="1"/>
</dbReference>
<dbReference type="PANTHER" id="PTHR12010">
    <property type="entry name" value="40S RIBOSOMAL PROTEIN S29"/>
    <property type="match status" value="1"/>
</dbReference>